<protein>
    <recommendedName>
        <fullName evidence="1">pyridoxal kinase</fullName>
        <ecNumber evidence="1">2.7.1.35</ecNumber>
    </recommendedName>
</protein>
<evidence type="ECO:0000256" key="1">
    <source>
        <dbReference type="ARBA" id="ARBA00012104"/>
    </source>
</evidence>
<dbReference type="PANTHER" id="PTHR10534:SF2">
    <property type="entry name" value="PYRIDOXAL KINASE"/>
    <property type="match status" value="1"/>
</dbReference>
<evidence type="ECO:0000256" key="2">
    <source>
        <dbReference type="ARBA" id="ARBA00022679"/>
    </source>
</evidence>
<dbReference type="InterPro" id="IPR029056">
    <property type="entry name" value="Ribokinase-like"/>
</dbReference>
<keyword evidence="4" id="KW-0418">Kinase</keyword>
<dbReference type="InterPro" id="IPR013749">
    <property type="entry name" value="PM/HMP-P_kinase-1"/>
</dbReference>
<dbReference type="InterPro" id="IPR004625">
    <property type="entry name" value="PyrdxlKinase"/>
</dbReference>
<dbReference type="Proteomes" id="UP000178432">
    <property type="component" value="Unassembled WGS sequence"/>
</dbReference>
<evidence type="ECO:0000256" key="4">
    <source>
        <dbReference type="ARBA" id="ARBA00022777"/>
    </source>
</evidence>
<accession>A0A1G1Y1W4</accession>
<reference evidence="7 8" key="1">
    <citation type="journal article" date="2016" name="Nat. Commun.">
        <title>Thousands of microbial genomes shed light on interconnected biogeochemical processes in an aquifer system.</title>
        <authorList>
            <person name="Anantharaman K."/>
            <person name="Brown C.T."/>
            <person name="Hug L.A."/>
            <person name="Sharon I."/>
            <person name="Castelle C.J."/>
            <person name="Probst A.J."/>
            <person name="Thomas B.C."/>
            <person name="Singh A."/>
            <person name="Wilkins M.J."/>
            <person name="Karaoz U."/>
            <person name="Brodie E.L."/>
            <person name="Williams K.H."/>
            <person name="Hubbard S.S."/>
            <person name="Banfield J.F."/>
        </authorList>
    </citation>
    <scope>NUCLEOTIDE SEQUENCE [LARGE SCALE GENOMIC DNA]</scope>
</reference>
<dbReference type="GO" id="GO:0009443">
    <property type="term" value="P:pyridoxal 5'-phosphate salvage"/>
    <property type="evidence" value="ECO:0007669"/>
    <property type="project" value="InterPro"/>
</dbReference>
<evidence type="ECO:0000256" key="5">
    <source>
        <dbReference type="ARBA" id="ARBA00022840"/>
    </source>
</evidence>
<organism evidence="7 8">
    <name type="scientific">Candidatus Buchananbacteria bacterium RIFCSPHIGHO2_01_FULL_46_12</name>
    <dbReference type="NCBI Taxonomy" id="1797536"/>
    <lineage>
        <taxon>Bacteria</taxon>
        <taxon>Candidatus Buchananiibacteriota</taxon>
    </lineage>
</organism>
<dbReference type="SUPFAM" id="SSF53613">
    <property type="entry name" value="Ribokinase-like"/>
    <property type="match status" value="1"/>
</dbReference>
<evidence type="ECO:0000259" key="6">
    <source>
        <dbReference type="Pfam" id="PF08543"/>
    </source>
</evidence>
<evidence type="ECO:0000313" key="7">
    <source>
        <dbReference type="EMBL" id="OGY46282.1"/>
    </source>
</evidence>
<sequence>MPVLTAFGYKVVAFPSVILSSTTDIDRDPVALDTTEWMHKVVARWKEQHMTFDAIYTGWLGDPRQIALLVNLCEQSQHEKITIFVDPVLGDDGALYPGQEELVKVINGLVGIAHVITPNPTETALLLGKQPRDCGVEEDGTVTVNNVYELLNALTLVYPRVLPIIKSVVSGNRIGVCVRFTSDNTTGVKKPITKMILGTRTTAPSVGGTGDLFASLLIGRWLKYINSQSNQYDKATMIKSVVKTISEVMITIQRGKIKDLPFRDLLHCT</sequence>
<comment type="caution">
    <text evidence="7">The sequence shown here is derived from an EMBL/GenBank/DDBJ whole genome shotgun (WGS) entry which is preliminary data.</text>
</comment>
<dbReference type="EMBL" id="MHIF01000063">
    <property type="protein sequence ID" value="OGY46282.1"/>
    <property type="molecule type" value="Genomic_DNA"/>
</dbReference>
<keyword evidence="5" id="KW-0067">ATP-binding</keyword>
<dbReference type="PANTHER" id="PTHR10534">
    <property type="entry name" value="PYRIDOXAL KINASE"/>
    <property type="match status" value="1"/>
</dbReference>
<dbReference type="GO" id="GO:0005829">
    <property type="term" value="C:cytosol"/>
    <property type="evidence" value="ECO:0007669"/>
    <property type="project" value="TreeGrafter"/>
</dbReference>
<dbReference type="GO" id="GO:0005524">
    <property type="term" value="F:ATP binding"/>
    <property type="evidence" value="ECO:0007669"/>
    <property type="project" value="UniProtKB-KW"/>
</dbReference>
<keyword evidence="3" id="KW-0547">Nucleotide-binding</keyword>
<dbReference type="Pfam" id="PF08543">
    <property type="entry name" value="Phos_pyr_kin"/>
    <property type="match status" value="1"/>
</dbReference>
<proteinExistence type="predicted"/>
<keyword evidence="2" id="KW-0808">Transferase</keyword>
<evidence type="ECO:0000256" key="3">
    <source>
        <dbReference type="ARBA" id="ARBA00022741"/>
    </source>
</evidence>
<feature type="domain" description="Pyridoxamine kinase/Phosphomethylpyrimidine kinase" evidence="6">
    <location>
        <begin position="49"/>
        <end position="132"/>
    </location>
</feature>
<name>A0A1G1Y1W4_9BACT</name>
<dbReference type="GO" id="GO:0008478">
    <property type="term" value="F:pyridoxal kinase activity"/>
    <property type="evidence" value="ECO:0007669"/>
    <property type="project" value="UniProtKB-EC"/>
</dbReference>
<dbReference type="AlphaFoldDB" id="A0A1G1Y1W4"/>
<gene>
    <name evidence="7" type="ORF">A2663_00255</name>
</gene>
<evidence type="ECO:0000313" key="8">
    <source>
        <dbReference type="Proteomes" id="UP000178432"/>
    </source>
</evidence>
<dbReference type="EC" id="2.7.1.35" evidence="1"/>
<dbReference type="Gene3D" id="3.40.1190.20">
    <property type="match status" value="1"/>
</dbReference>